<gene>
    <name evidence="1" type="ORF">C8E83_0067</name>
</gene>
<keyword evidence="2" id="KW-1185">Reference proteome</keyword>
<proteinExistence type="predicted"/>
<sequence length="99" mass="10957">MTTRLTIVERPEGVLGPITSESEVHFFCTGRDRWSIYDRRLDPASPDAFLGRLSRIAGIYEVAFADDSRPRAYCASLNAVRTEFVGIAGQARPALRIVG</sequence>
<dbReference type="AlphaFoldDB" id="A0A495ID07"/>
<evidence type="ECO:0000313" key="1">
    <source>
        <dbReference type="EMBL" id="RKR72985.1"/>
    </source>
</evidence>
<dbReference type="EMBL" id="RBKS01000001">
    <property type="protein sequence ID" value="RKR72985.1"/>
    <property type="molecule type" value="Genomic_DNA"/>
</dbReference>
<dbReference type="OrthoDB" id="5118182at2"/>
<evidence type="ECO:0000313" key="2">
    <source>
        <dbReference type="Proteomes" id="UP000280008"/>
    </source>
</evidence>
<comment type="caution">
    <text evidence="1">The sequence shown here is derived from an EMBL/GenBank/DDBJ whole genome shotgun (WGS) entry which is preliminary data.</text>
</comment>
<reference evidence="1 2" key="1">
    <citation type="submission" date="2018-10" db="EMBL/GenBank/DDBJ databases">
        <title>Sequencing the genomes of 1000 actinobacteria strains.</title>
        <authorList>
            <person name="Klenk H.-P."/>
        </authorList>
    </citation>
    <scope>NUCLEOTIDE SEQUENCE [LARGE SCALE GENOMIC DNA]</scope>
    <source>
        <strain evidence="1 2">DSM 17894</strain>
    </source>
</reference>
<organism evidence="1 2">
    <name type="scientific">Frondihabitans australicus</name>
    <dbReference type="NCBI Taxonomy" id="386892"/>
    <lineage>
        <taxon>Bacteria</taxon>
        <taxon>Bacillati</taxon>
        <taxon>Actinomycetota</taxon>
        <taxon>Actinomycetes</taxon>
        <taxon>Micrococcales</taxon>
        <taxon>Microbacteriaceae</taxon>
        <taxon>Frondihabitans</taxon>
    </lineage>
</organism>
<protein>
    <submittedName>
        <fullName evidence="1">Uncharacterized protein</fullName>
    </submittedName>
</protein>
<dbReference type="RefSeq" id="WP_121367905.1">
    <property type="nucleotide sequence ID" value="NZ_RBKS01000001.1"/>
</dbReference>
<dbReference type="Proteomes" id="UP000280008">
    <property type="component" value="Unassembled WGS sequence"/>
</dbReference>
<name>A0A495ID07_9MICO</name>
<accession>A0A495ID07</accession>